<proteinExistence type="inferred from homology"/>
<keyword evidence="4 6" id="KW-0521">NADP</keyword>
<dbReference type="HAMAP" id="MF_01685">
    <property type="entry name" value="FENR2"/>
    <property type="match status" value="1"/>
</dbReference>
<dbReference type="InterPro" id="IPR022890">
    <property type="entry name" value="Fd--NADP_Rdtase_type_2"/>
</dbReference>
<evidence type="ECO:0000256" key="4">
    <source>
        <dbReference type="ARBA" id="ARBA00022857"/>
    </source>
</evidence>
<sequence>MGDYVPTWKGIVTVTADTTHMYDISIIGGGPVGMFAAFYAGLRNADAHLIESLPRLGGQVSALYPEKDVYDVAGFPHIKAKQLVAELTDQLKEFAPAISLETTVQTITKEADGTFSIGTNRGTYRSKAVVIAIGNGAFAPRKLAFDYDHQLDERRVHYFINDLEDYRDTDVAVAGGGDSAIDWALALEPIAKSVTIIHRRDQFRGLESSVEKMKASSIQIMTPYLLSALTETNDRLTIDLKKARTKEDASITADHLIVNYGFTADARILRDWPIDIKGATIPVNTNMATSTDLIYAIGDVVDYPGKMQLIASGFGEAPVAITQALQEIYPERKQPLHSTSLIH</sequence>
<feature type="binding site" evidence="6">
    <location>
        <position position="339"/>
    </location>
    <ligand>
        <name>FAD</name>
        <dbReference type="ChEBI" id="CHEBI:57692"/>
    </ligand>
</feature>
<comment type="catalytic activity">
    <reaction evidence="6">
        <text>2 reduced [2Fe-2S]-[ferredoxin] + NADP(+) + H(+) = 2 oxidized [2Fe-2S]-[ferredoxin] + NADPH</text>
        <dbReference type="Rhea" id="RHEA:20125"/>
        <dbReference type="Rhea" id="RHEA-COMP:10000"/>
        <dbReference type="Rhea" id="RHEA-COMP:10001"/>
        <dbReference type="ChEBI" id="CHEBI:15378"/>
        <dbReference type="ChEBI" id="CHEBI:33737"/>
        <dbReference type="ChEBI" id="CHEBI:33738"/>
        <dbReference type="ChEBI" id="CHEBI:57783"/>
        <dbReference type="ChEBI" id="CHEBI:58349"/>
        <dbReference type="EC" id="1.18.1.2"/>
    </reaction>
</comment>
<dbReference type="AlphaFoldDB" id="A0A5P8M465"/>
<keyword evidence="2 6" id="KW-0285">Flavoprotein</keyword>
<feature type="binding site" evidence="6">
    <location>
        <position position="104"/>
    </location>
    <ligand>
        <name>FAD</name>
        <dbReference type="ChEBI" id="CHEBI:57692"/>
    </ligand>
</feature>
<comment type="similarity">
    <text evidence="6">Belongs to the ferredoxin--NADP reductase type 2 family.</text>
</comment>
<gene>
    <name evidence="7" type="ORF">D1010_06150</name>
</gene>
<dbReference type="GO" id="GO:0004324">
    <property type="term" value="F:ferredoxin-NADP+ reductase activity"/>
    <property type="evidence" value="ECO:0007669"/>
    <property type="project" value="UniProtKB-UniRule"/>
</dbReference>
<dbReference type="PRINTS" id="PR00368">
    <property type="entry name" value="FADPNR"/>
</dbReference>
<feature type="binding site" evidence="6">
    <location>
        <position position="51"/>
    </location>
    <ligand>
        <name>FAD</name>
        <dbReference type="ChEBI" id="CHEBI:57692"/>
    </ligand>
</feature>
<dbReference type="EMBL" id="CP045143">
    <property type="protein sequence ID" value="QFR23055.1"/>
    <property type="molecule type" value="Genomic_DNA"/>
</dbReference>
<evidence type="ECO:0000256" key="3">
    <source>
        <dbReference type="ARBA" id="ARBA00022827"/>
    </source>
</evidence>
<name>A0A5P8M465_9LACO</name>
<evidence type="ECO:0000256" key="2">
    <source>
        <dbReference type="ARBA" id="ARBA00022630"/>
    </source>
</evidence>
<protein>
    <recommendedName>
        <fullName evidence="6">Ferredoxin--NADP reductase</fullName>
        <shortName evidence="6">FNR</shortName>
        <shortName evidence="6">Fd-NADP(+) reductase</shortName>
        <ecNumber evidence="6">1.18.1.2</ecNumber>
    </recommendedName>
</protein>
<dbReference type="PANTHER" id="PTHR48105">
    <property type="entry name" value="THIOREDOXIN REDUCTASE 1-RELATED-RELATED"/>
    <property type="match status" value="1"/>
</dbReference>
<dbReference type="Proteomes" id="UP000326779">
    <property type="component" value="Chromosome"/>
</dbReference>
<reference evidence="7 8" key="1">
    <citation type="submission" date="2019-10" db="EMBL/GenBank/DDBJ databases">
        <title>The completed genome of Lactobacillus harbinensis M1.</title>
        <authorList>
            <person name="Zheng Y."/>
        </authorList>
    </citation>
    <scope>NUCLEOTIDE SEQUENCE [LARGE SCALE GENOMIC DNA]</scope>
    <source>
        <strain evidence="7 8">M1</strain>
    </source>
</reference>
<dbReference type="KEGG" id="lhb:D1010_06150"/>
<evidence type="ECO:0000256" key="6">
    <source>
        <dbReference type="HAMAP-Rule" id="MF_01685"/>
    </source>
</evidence>
<comment type="caution">
    <text evidence="6">Lacks conserved residue(s) required for the propagation of feature annotation.</text>
</comment>
<dbReference type="InterPro" id="IPR023753">
    <property type="entry name" value="FAD/NAD-binding_dom"/>
</dbReference>
<keyword evidence="7" id="KW-0503">Monooxygenase</keyword>
<comment type="subunit">
    <text evidence="1 6">Homodimer.</text>
</comment>
<keyword evidence="3 6" id="KW-0274">FAD</keyword>
<evidence type="ECO:0000313" key="8">
    <source>
        <dbReference type="Proteomes" id="UP000326779"/>
    </source>
</evidence>
<dbReference type="EC" id="1.18.1.2" evidence="6"/>
<dbReference type="GO" id="GO:0050661">
    <property type="term" value="F:NADP binding"/>
    <property type="evidence" value="ECO:0007669"/>
    <property type="project" value="UniProtKB-UniRule"/>
</dbReference>
<dbReference type="InterPro" id="IPR036188">
    <property type="entry name" value="FAD/NAD-bd_sf"/>
</dbReference>
<accession>A0A5P8M465</accession>
<feature type="binding site" evidence="6">
    <location>
        <position position="138"/>
    </location>
    <ligand>
        <name>FAD</name>
        <dbReference type="ChEBI" id="CHEBI:57692"/>
    </ligand>
</feature>
<feature type="binding site" evidence="6">
    <location>
        <position position="299"/>
    </location>
    <ligand>
        <name>FAD</name>
        <dbReference type="ChEBI" id="CHEBI:57692"/>
    </ligand>
</feature>
<dbReference type="SUPFAM" id="SSF51905">
    <property type="entry name" value="FAD/NAD(P)-binding domain"/>
    <property type="match status" value="1"/>
</dbReference>
<evidence type="ECO:0000256" key="5">
    <source>
        <dbReference type="ARBA" id="ARBA00023002"/>
    </source>
</evidence>
<dbReference type="Gene3D" id="3.50.50.60">
    <property type="entry name" value="FAD/NAD(P)-binding domain"/>
    <property type="match status" value="2"/>
</dbReference>
<dbReference type="GO" id="GO:0004497">
    <property type="term" value="F:monooxygenase activity"/>
    <property type="evidence" value="ECO:0007669"/>
    <property type="project" value="UniProtKB-KW"/>
</dbReference>
<keyword evidence="5 6" id="KW-0560">Oxidoreductase</keyword>
<evidence type="ECO:0000256" key="1">
    <source>
        <dbReference type="ARBA" id="ARBA00011738"/>
    </source>
</evidence>
<dbReference type="Pfam" id="PF07992">
    <property type="entry name" value="Pyr_redox_2"/>
    <property type="match status" value="1"/>
</dbReference>
<feature type="binding site" evidence="6">
    <location>
        <position position="64"/>
    </location>
    <ligand>
        <name>FAD</name>
        <dbReference type="ChEBI" id="CHEBI:57692"/>
    </ligand>
</feature>
<dbReference type="GO" id="GO:0050660">
    <property type="term" value="F:flavin adenine dinucleotide binding"/>
    <property type="evidence" value="ECO:0007669"/>
    <property type="project" value="UniProtKB-UniRule"/>
</dbReference>
<comment type="cofactor">
    <cofactor evidence="6">
        <name>FAD</name>
        <dbReference type="ChEBI" id="CHEBI:57692"/>
    </cofactor>
    <text evidence="6">Binds 1 FAD per subunit.</text>
</comment>
<evidence type="ECO:0000313" key="7">
    <source>
        <dbReference type="EMBL" id="QFR23055.1"/>
    </source>
</evidence>
<organism evidence="7 8">
    <name type="scientific">Schleiferilactobacillus harbinensis</name>
    <dbReference type="NCBI Taxonomy" id="304207"/>
    <lineage>
        <taxon>Bacteria</taxon>
        <taxon>Bacillati</taxon>
        <taxon>Bacillota</taxon>
        <taxon>Bacilli</taxon>
        <taxon>Lactobacillales</taxon>
        <taxon>Lactobacillaceae</taxon>
        <taxon>Schleiferilactobacillus</taxon>
    </lineage>
</organism>
<dbReference type="PRINTS" id="PR00469">
    <property type="entry name" value="PNDRDTASEII"/>
</dbReference>
<feature type="binding site" evidence="6">
    <location>
        <position position="59"/>
    </location>
    <ligand>
        <name>FAD</name>
        <dbReference type="ChEBI" id="CHEBI:57692"/>
    </ligand>
</feature>
<dbReference type="InterPro" id="IPR050097">
    <property type="entry name" value="Ferredoxin-NADP_redctase_2"/>
</dbReference>